<feature type="domain" description="HTH tetR-type" evidence="3">
    <location>
        <begin position="20"/>
        <end position="81"/>
    </location>
</feature>
<dbReference type="PANTHER" id="PTHR43479">
    <property type="entry name" value="ACREF/ENVCD OPERON REPRESSOR-RELATED"/>
    <property type="match status" value="1"/>
</dbReference>
<dbReference type="InterPro" id="IPR009057">
    <property type="entry name" value="Homeodomain-like_sf"/>
</dbReference>
<evidence type="ECO:0000256" key="2">
    <source>
        <dbReference type="PROSITE-ProRule" id="PRU00335"/>
    </source>
</evidence>
<dbReference type="OrthoDB" id="4331447at2"/>
<dbReference type="GO" id="GO:0003677">
    <property type="term" value="F:DNA binding"/>
    <property type="evidence" value="ECO:0007669"/>
    <property type="project" value="UniProtKB-UniRule"/>
</dbReference>
<dbReference type="EMBL" id="QJJU01000038">
    <property type="protein sequence ID" value="PXW99914.1"/>
    <property type="molecule type" value="Genomic_DNA"/>
</dbReference>
<proteinExistence type="predicted"/>
<comment type="caution">
    <text evidence="4">The sequence shown here is derived from an EMBL/GenBank/DDBJ whole genome shotgun (WGS) entry which is preliminary data.</text>
</comment>
<dbReference type="AlphaFoldDB" id="A0A318H720"/>
<dbReference type="PANTHER" id="PTHR43479:SF11">
    <property type="entry name" value="ACREF_ENVCD OPERON REPRESSOR-RELATED"/>
    <property type="match status" value="1"/>
</dbReference>
<dbReference type="Gene3D" id="1.10.357.10">
    <property type="entry name" value="Tetracycline Repressor, domain 2"/>
    <property type="match status" value="1"/>
</dbReference>
<evidence type="ECO:0000313" key="4">
    <source>
        <dbReference type="EMBL" id="PXW99914.1"/>
    </source>
</evidence>
<dbReference type="InterPro" id="IPR050624">
    <property type="entry name" value="HTH-type_Tx_Regulator"/>
</dbReference>
<dbReference type="Proteomes" id="UP000247781">
    <property type="component" value="Unassembled WGS sequence"/>
</dbReference>
<reference evidence="5" key="1">
    <citation type="submission" date="2018-05" db="EMBL/GenBank/DDBJ databases">
        <authorList>
            <person name="Deangelis K."/>
            <person name="Huntemann M."/>
            <person name="Clum A."/>
            <person name="Pillay M."/>
            <person name="Palaniappan K."/>
            <person name="Varghese N."/>
            <person name="Mikhailova N."/>
            <person name="Stamatis D."/>
            <person name="Reddy T."/>
            <person name="Daum C."/>
            <person name="Shapiro N."/>
            <person name="Ivanova N."/>
            <person name="Kyrpides N."/>
            <person name="Woyke T."/>
        </authorList>
    </citation>
    <scope>NUCLEOTIDE SEQUENCE [LARGE SCALE GENOMIC DNA]</scope>
    <source>
        <strain evidence="5">GAS496</strain>
    </source>
</reference>
<gene>
    <name evidence="4" type="ORF">C8E89_13831</name>
</gene>
<keyword evidence="1 2" id="KW-0238">DNA-binding</keyword>
<dbReference type="PROSITE" id="PS50977">
    <property type="entry name" value="HTH_TETR_2"/>
    <property type="match status" value="1"/>
</dbReference>
<sequence>MDPMAQVRPYRGVEAAERVAARRRRFLEAGLDILGTDSDLSDLTVRGICRQAGVALRYFYEGFTDKDDFVAAVFDWVIADIAATTQAAVAAAPFKEQSRAGMANVVRTIAADTRVGRLLFSSQLSNPVVVRKRAESGALMAMLLFQHAGSLGAQDNDRTKASSHFVVGGVSQTITAWLAGDTKLEPDELVDQLASMIDNLADPKLSKS</sequence>
<dbReference type="InterPro" id="IPR001647">
    <property type="entry name" value="HTH_TetR"/>
</dbReference>
<reference evidence="4 5" key="2">
    <citation type="submission" date="2018-06" db="EMBL/GenBank/DDBJ databases">
        <title>Sequencing of bacterial isolates from soil warming experiment in Harvard Forest, Massachusetts, USA.</title>
        <authorList>
            <person name="Deangelis K.PhD."/>
        </authorList>
    </citation>
    <scope>NUCLEOTIDE SEQUENCE [LARGE SCALE GENOMIC DNA]</scope>
    <source>
        <strain evidence="4 5">GAS496</strain>
    </source>
</reference>
<accession>A0A318H720</accession>
<dbReference type="SUPFAM" id="SSF46689">
    <property type="entry name" value="Homeodomain-like"/>
    <property type="match status" value="1"/>
</dbReference>
<organism evidence="4 5">
    <name type="scientific">Mycolicibacterium moriokaense</name>
    <dbReference type="NCBI Taxonomy" id="39691"/>
    <lineage>
        <taxon>Bacteria</taxon>
        <taxon>Bacillati</taxon>
        <taxon>Actinomycetota</taxon>
        <taxon>Actinomycetes</taxon>
        <taxon>Mycobacteriales</taxon>
        <taxon>Mycobacteriaceae</taxon>
        <taxon>Mycolicibacterium</taxon>
    </lineage>
</organism>
<keyword evidence="5" id="KW-1185">Reference proteome</keyword>
<feature type="DNA-binding region" description="H-T-H motif" evidence="2">
    <location>
        <begin position="44"/>
        <end position="63"/>
    </location>
</feature>
<evidence type="ECO:0000313" key="5">
    <source>
        <dbReference type="Proteomes" id="UP000247781"/>
    </source>
</evidence>
<protein>
    <submittedName>
        <fullName evidence="4">TetR family transcriptional regulator</fullName>
    </submittedName>
</protein>
<name>A0A318H720_9MYCO</name>
<evidence type="ECO:0000256" key="1">
    <source>
        <dbReference type="ARBA" id="ARBA00023125"/>
    </source>
</evidence>
<evidence type="ECO:0000259" key="3">
    <source>
        <dbReference type="PROSITE" id="PS50977"/>
    </source>
</evidence>